<comment type="caution">
    <text evidence="2">The sequence shown here is derived from an EMBL/GenBank/DDBJ whole genome shotgun (WGS) entry which is preliminary data.</text>
</comment>
<protein>
    <recommendedName>
        <fullName evidence="4">Nucleotide-diphospho-sugar transferase domain-containing protein</fullName>
    </recommendedName>
</protein>
<evidence type="ECO:0008006" key="4">
    <source>
        <dbReference type="Google" id="ProtNLM"/>
    </source>
</evidence>
<dbReference type="SUPFAM" id="SSF53448">
    <property type="entry name" value="Nucleotide-diphospho-sugar transferases"/>
    <property type="match status" value="1"/>
</dbReference>
<accession>A0A1J4K5V4</accession>
<name>A0A1J4K5V4_9EUKA</name>
<keyword evidence="1" id="KW-0812">Transmembrane</keyword>
<gene>
    <name evidence="2" type="ORF">TRFO_25742</name>
</gene>
<keyword evidence="1" id="KW-0472">Membrane</keyword>
<dbReference type="RefSeq" id="XP_068359392.1">
    <property type="nucleotide sequence ID" value="XM_068504544.1"/>
</dbReference>
<organism evidence="2 3">
    <name type="scientific">Tritrichomonas foetus</name>
    <dbReference type="NCBI Taxonomy" id="1144522"/>
    <lineage>
        <taxon>Eukaryota</taxon>
        <taxon>Metamonada</taxon>
        <taxon>Parabasalia</taxon>
        <taxon>Tritrichomonadida</taxon>
        <taxon>Tritrichomonadidae</taxon>
        <taxon>Tritrichomonas</taxon>
    </lineage>
</organism>
<dbReference type="Proteomes" id="UP000179807">
    <property type="component" value="Unassembled WGS sequence"/>
</dbReference>
<proteinExistence type="predicted"/>
<dbReference type="EMBL" id="MLAK01000731">
    <property type="protein sequence ID" value="OHT06256.1"/>
    <property type="molecule type" value="Genomic_DNA"/>
</dbReference>
<dbReference type="GeneID" id="94839248"/>
<evidence type="ECO:0000313" key="3">
    <source>
        <dbReference type="Proteomes" id="UP000179807"/>
    </source>
</evidence>
<evidence type="ECO:0000256" key="1">
    <source>
        <dbReference type="SAM" id="Phobius"/>
    </source>
</evidence>
<feature type="transmembrane region" description="Helical" evidence="1">
    <location>
        <begin position="7"/>
        <end position="27"/>
    </location>
</feature>
<dbReference type="VEuPathDB" id="TrichDB:TRFO_25742"/>
<keyword evidence="3" id="KW-1185">Reference proteome</keyword>
<dbReference type="InterPro" id="IPR029044">
    <property type="entry name" value="Nucleotide-diphossugar_trans"/>
</dbReference>
<reference evidence="2" key="1">
    <citation type="submission" date="2016-10" db="EMBL/GenBank/DDBJ databases">
        <authorList>
            <person name="Benchimol M."/>
            <person name="Almeida L.G."/>
            <person name="Vasconcelos A.T."/>
            <person name="Perreira-Neves A."/>
            <person name="Rosa I.A."/>
            <person name="Tasca T."/>
            <person name="Bogo M.R."/>
            <person name="de Souza W."/>
        </authorList>
    </citation>
    <scope>NUCLEOTIDE SEQUENCE [LARGE SCALE GENOMIC DNA]</scope>
    <source>
        <strain evidence="2">K</strain>
    </source>
</reference>
<dbReference type="AlphaFoldDB" id="A0A1J4K5V4"/>
<evidence type="ECO:0000313" key="2">
    <source>
        <dbReference type="EMBL" id="OHT06256.1"/>
    </source>
</evidence>
<sequence length="348" mass="40750">MIPHSLLFLYTFSIITAFLDTFTSVYYKFEINLITQKFLKDYHLYCVPYIKQKSFSTPRDLAITTVIYGEKHVPLNLFSIRQGGCQASIVVIVNADIKLQRETIKVMNCLQVKLVKCPFTPKMREQHNVVLRSMLLANYVRLYIDYYDRVFFFDAFDVFFNADPFEYFIGDNLFLFQESMGNINQNCYNNMWVKECFGDEGFQRVKSFRFLCAGTVGGTARRFVEFYDLMRSTPNWSYCRIDQGQINYWVYVGLLDQMKIPFTLFSHFGPVQTLMLGPKYYNYYYNDTSLVYMTNGANKTVPIIHQTKSVKNVQEGLYARCNMTNIVNDCLARDDVVLNSIIINISDY</sequence>
<keyword evidence="1" id="KW-1133">Transmembrane helix</keyword>